<dbReference type="Proteomes" id="UP000887577">
    <property type="component" value="Unplaced"/>
</dbReference>
<dbReference type="AlphaFoldDB" id="A0A914Y8Q6"/>
<name>A0A914Y8Q6_9BILA</name>
<proteinExistence type="predicted"/>
<keyword evidence="1" id="KW-1185">Reference proteome</keyword>
<accession>A0A914Y8Q6</accession>
<organism evidence="1 2">
    <name type="scientific">Panagrolaimus superbus</name>
    <dbReference type="NCBI Taxonomy" id="310955"/>
    <lineage>
        <taxon>Eukaryota</taxon>
        <taxon>Metazoa</taxon>
        <taxon>Ecdysozoa</taxon>
        <taxon>Nematoda</taxon>
        <taxon>Chromadorea</taxon>
        <taxon>Rhabditida</taxon>
        <taxon>Tylenchina</taxon>
        <taxon>Panagrolaimomorpha</taxon>
        <taxon>Panagrolaimoidea</taxon>
        <taxon>Panagrolaimidae</taxon>
        <taxon>Panagrolaimus</taxon>
    </lineage>
</organism>
<sequence length="86" mass="9828">MAKFGNEERLPPFCHGYETTVTIDENNFDKTKISSLYLQDFGKLPTKLDKLLPSKIPFIGFFDNLSFTAISKDKNGYDFIKGWNGL</sequence>
<evidence type="ECO:0000313" key="1">
    <source>
        <dbReference type="Proteomes" id="UP000887577"/>
    </source>
</evidence>
<evidence type="ECO:0000313" key="2">
    <source>
        <dbReference type="WBParaSite" id="PSU_v2.g13963.t1"/>
    </source>
</evidence>
<protein>
    <submittedName>
        <fullName evidence="2">Uncharacterized protein</fullName>
    </submittedName>
</protein>
<dbReference type="WBParaSite" id="PSU_v2.g13963.t1">
    <property type="protein sequence ID" value="PSU_v2.g13963.t1"/>
    <property type="gene ID" value="PSU_v2.g13963"/>
</dbReference>
<reference evidence="2" key="1">
    <citation type="submission" date="2022-11" db="UniProtKB">
        <authorList>
            <consortium name="WormBaseParasite"/>
        </authorList>
    </citation>
    <scope>IDENTIFICATION</scope>
</reference>